<dbReference type="SUPFAM" id="SSF54637">
    <property type="entry name" value="Thioesterase/thiol ester dehydrase-isomerase"/>
    <property type="match status" value="1"/>
</dbReference>
<reference evidence="1 2" key="1">
    <citation type="journal article" date="2010" name="Int. J. Syst. Evol. Microbiol.">
        <title>Bacillus horneckiae sp. nov., isolated from a spacecraft-assembly clean room.</title>
        <authorList>
            <person name="Vaishampayan P."/>
            <person name="Probst A."/>
            <person name="Krishnamurthi S."/>
            <person name="Ghosh S."/>
            <person name="Osman S."/>
            <person name="McDowall A."/>
            <person name="Ruckmani A."/>
            <person name="Mayilraj S."/>
            <person name="Venkateswaran K."/>
        </authorList>
    </citation>
    <scope>NUCLEOTIDE SEQUENCE [LARGE SCALE GENOMIC DNA]</scope>
    <source>
        <strain evidence="2">1PO1SC</strain>
    </source>
</reference>
<dbReference type="AlphaFoldDB" id="A0A2N0ZD86"/>
<evidence type="ECO:0000313" key="2">
    <source>
        <dbReference type="Proteomes" id="UP000233343"/>
    </source>
</evidence>
<dbReference type="PANTHER" id="PTHR43437">
    <property type="entry name" value="HYDROXYACYL-THIOESTER DEHYDRATASE TYPE 2, MITOCHONDRIAL-RELATED"/>
    <property type="match status" value="1"/>
</dbReference>
<dbReference type="PANTHER" id="PTHR43437:SF3">
    <property type="entry name" value="HYDROXYACYL-THIOESTER DEHYDRATASE TYPE 2, MITOCHONDRIAL"/>
    <property type="match status" value="1"/>
</dbReference>
<organism evidence="1 2">
    <name type="scientific">Cytobacillus horneckiae</name>
    <dbReference type="NCBI Taxonomy" id="549687"/>
    <lineage>
        <taxon>Bacteria</taxon>
        <taxon>Bacillati</taxon>
        <taxon>Bacillota</taxon>
        <taxon>Bacilli</taxon>
        <taxon>Bacillales</taxon>
        <taxon>Bacillaceae</taxon>
        <taxon>Cytobacillus</taxon>
    </lineage>
</organism>
<comment type="caution">
    <text evidence="1">The sequence shown here is derived from an EMBL/GenBank/DDBJ whole genome shotgun (WGS) entry which is preliminary data.</text>
</comment>
<dbReference type="InterPro" id="IPR029069">
    <property type="entry name" value="HotDog_dom_sf"/>
</dbReference>
<dbReference type="GO" id="GO:0006633">
    <property type="term" value="P:fatty acid biosynthetic process"/>
    <property type="evidence" value="ECO:0007669"/>
    <property type="project" value="TreeGrafter"/>
</dbReference>
<proteinExistence type="predicted"/>
<gene>
    <name evidence="1" type="ORF">CWS20_19005</name>
</gene>
<sequence length="139" mass="16061">MGNLLDGLFIGQMAQLDRTFTDEDVFECQRLTNDFSPVYQYEENVWRLNFKQPIVPGILAEGLINQVVSEKLPGCPCVLLQKEMIFYHPVYTNDRITAVLEVIDINEERNWVTQKVTCFNQDHNEVIKGQIVVLVLTNK</sequence>
<accession>A0A2N0ZD86</accession>
<protein>
    <submittedName>
        <fullName evidence="1">Uncharacterized protein</fullName>
    </submittedName>
</protein>
<dbReference type="InterPro" id="IPR050965">
    <property type="entry name" value="UPF0336/Enoyl-CoA_hydratase"/>
</dbReference>
<dbReference type="Proteomes" id="UP000233343">
    <property type="component" value="Unassembled WGS sequence"/>
</dbReference>
<keyword evidence="2" id="KW-1185">Reference proteome</keyword>
<dbReference type="GO" id="GO:0019171">
    <property type="term" value="F:(3R)-hydroxyacyl-[acyl-carrier-protein] dehydratase activity"/>
    <property type="evidence" value="ECO:0007669"/>
    <property type="project" value="TreeGrafter"/>
</dbReference>
<dbReference type="Gene3D" id="3.10.129.10">
    <property type="entry name" value="Hotdog Thioesterase"/>
    <property type="match status" value="1"/>
</dbReference>
<dbReference type="RefSeq" id="WP_066197537.1">
    <property type="nucleotide sequence ID" value="NZ_CP194732.1"/>
</dbReference>
<dbReference type="EMBL" id="PISD01000043">
    <property type="protein sequence ID" value="PKG27472.1"/>
    <property type="molecule type" value="Genomic_DNA"/>
</dbReference>
<evidence type="ECO:0000313" key="1">
    <source>
        <dbReference type="EMBL" id="PKG27472.1"/>
    </source>
</evidence>
<name>A0A2N0ZD86_9BACI</name>